<evidence type="ECO:0000313" key="3">
    <source>
        <dbReference type="Proteomes" id="UP001066276"/>
    </source>
</evidence>
<keyword evidence="3" id="KW-1185">Reference proteome</keyword>
<feature type="compositionally biased region" description="Basic residues" evidence="1">
    <location>
        <begin position="23"/>
        <end position="32"/>
    </location>
</feature>
<sequence length="116" mass="12754">MRRGPRDPDGRGVRGASNPGQRLRGRGHRSSNRKSGPTMAGRPAPPGPPRRSPDSAFLARRPLPASAPQRHCPASNFRRSQRRIPRAGAPGEPAYDWYLRSLNPEPCRGPQLSCCR</sequence>
<comment type="caution">
    <text evidence="2">The sequence shown here is derived from an EMBL/GenBank/DDBJ whole genome shotgun (WGS) entry which is preliminary data.</text>
</comment>
<dbReference type="Proteomes" id="UP001066276">
    <property type="component" value="Chromosome 8"/>
</dbReference>
<reference evidence="2" key="1">
    <citation type="journal article" date="2022" name="bioRxiv">
        <title>Sequencing and chromosome-scale assembly of the giantPleurodeles waltlgenome.</title>
        <authorList>
            <person name="Brown T."/>
            <person name="Elewa A."/>
            <person name="Iarovenko S."/>
            <person name="Subramanian E."/>
            <person name="Araus A.J."/>
            <person name="Petzold A."/>
            <person name="Susuki M."/>
            <person name="Suzuki K.-i.T."/>
            <person name="Hayashi T."/>
            <person name="Toyoda A."/>
            <person name="Oliveira C."/>
            <person name="Osipova E."/>
            <person name="Leigh N.D."/>
            <person name="Simon A."/>
            <person name="Yun M.H."/>
        </authorList>
    </citation>
    <scope>NUCLEOTIDE SEQUENCE</scope>
    <source>
        <strain evidence="2">20211129_DDA</strain>
        <tissue evidence="2">Liver</tissue>
    </source>
</reference>
<gene>
    <name evidence="2" type="ORF">NDU88_004228</name>
</gene>
<dbReference type="EMBL" id="JANPWB010000012">
    <property type="protein sequence ID" value="KAJ1116009.1"/>
    <property type="molecule type" value="Genomic_DNA"/>
</dbReference>
<protein>
    <submittedName>
        <fullName evidence="2">Uncharacterized protein</fullName>
    </submittedName>
</protein>
<evidence type="ECO:0000313" key="2">
    <source>
        <dbReference type="EMBL" id="KAJ1116009.1"/>
    </source>
</evidence>
<organism evidence="2 3">
    <name type="scientific">Pleurodeles waltl</name>
    <name type="common">Iberian ribbed newt</name>
    <dbReference type="NCBI Taxonomy" id="8319"/>
    <lineage>
        <taxon>Eukaryota</taxon>
        <taxon>Metazoa</taxon>
        <taxon>Chordata</taxon>
        <taxon>Craniata</taxon>
        <taxon>Vertebrata</taxon>
        <taxon>Euteleostomi</taxon>
        <taxon>Amphibia</taxon>
        <taxon>Batrachia</taxon>
        <taxon>Caudata</taxon>
        <taxon>Salamandroidea</taxon>
        <taxon>Salamandridae</taxon>
        <taxon>Pleurodelinae</taxon>
        <taxon>Pleurodeles</taxon>
    </lineage>
</organism>
<accession>A0AAV7NKH0</accession>
<dbReference type="AlphaFoldDB" id="A0AAV7NKH0"/>
<evidence type="ECO:0000256" key="1">
    <source>
        <dbReference type="SAM" id="MobiDB-lite"/>
    </source>
</evidence>
<name>A0AAV7NKH0_PLEWA</name>
<feature type="compositionally biased region" description="Basic and acidic residues" evidence="1">
    <location>
        <begin position="1"/>
        <end position="12"/>
    </location>
</feature>
<feature type="region of interest" description="Disordered" evidence="1">
    <location>
        <begin position="1"/>
        <end position="94"/>
    </location>
</feature>
<proteinExistence type="predicted"/>